<accession>A0A8X6KYV3</accession>
<dbReference type="EMBL" id="BMAO01023538">
    <property type="protein sequence ID" value="GFQ89301.1"/>
    <property type="molecule type" value="Genomic_DNA"/>
</dbReference>
<name>A0A8X6KYV3_TRICU</name>
<sequence>MSHRKLHRFHPPQYFIMLQHIIFRQVLLFHVKKSLFLYSNNTRGRRTCSSKTFLYAFFIELTLMTRELGSSSINQSNRLTILITHTDLPCHHYENPHTIEHFIIKPQHTPSSISVFKVFQRMAWKKFTQPSSFVKDCEMISVFRKDGNSLKD</sequence>
<evidence type="ECO:0000313" key="2">
    <source>
        <dbReference type="Proteomes" id="UP000887116"/>
    </source>
</evidence>
<gene>
    <name evidence="1" type="ORF">TNCT_468361</name>
</gene>
<protein>
    <submittedName>
        <fullName evidence="1">Uncharacterized protein</fullName>
    </submittedName>
</protein>
<comment type="caution">
    <text evidence="1">The sequence shown here is derived from an EMBL/GenBank/DDBJ whole genome shotgun (WGS) entry which is preliminary data.</text>
</comment>
<evidence type="ECO:0000313" key="1">
    <source>
        <dbReference type="EMBL" id="GFQ89301.1"/>
    </source>
</evidence>
<organism evidence="1 2">
    <name type="scientific">Trichonephila clavata</name>
    <name type="common">Joro spider</name>
    <name type="synonym">Nephila clavata</name>
    <dbReference type="NCBI Taxonomy" id="2740835"/>
    <lineage>
        <taxon>Eukaryota</taxon>
        <taxon>Metazoa</taxon>
        <taxon>Ecdysozoa</taxon>
        <taxon>Arthropoda</taxon>
        <taxon>Chelicerata</taxon>
        <taxon>Arachnida</taxon>
        <taxon>Araneae</taxon>
        <taxon>Araneomorphae</taxon>
        <taxon>Entelegynae</taxon>
        <taxon>Araneoidea</taxon>
        <taxon>Nephilidae</taxon>
        <taxon>Trichonephila</taxon>
    </lineage>
</organism>
<reference evidence="1" key="1">
    <citation type="submission" date="2020-07" db="EMBL/GenBank/DDBJ databases">
        <title>Multicomponent nature underlies the extraordinary mechanical properties of spider dragline silk.</title>
        <authorList>
            <person name="Kono N."/>
            <person name="Nakamura H."/>
            <person name="Mori M."/>
            <person name="Yoshida Y."/>
            <person name="Ohtoshi R."/>
            <person name="Malay A.D."/>
            <person name="Moran D.A.P."/>
            <person name="Tomita M."/>
            <person name="Numata K."/>
            <person name="Arakawa K."/>
        </authorList>
    </citation>
    <scope>NUCLEOTIDE SEQUENCE</scope>
</reference>
<proteinExistence type="predicted"/>
<dbReference type="Proteomes" id="UP000887116">
    <property type="component" value="Unassembled WGS sequence"/>
</dbReference>
<keyword evidence="2" id="KW-1185">Reference proteome</keyword>
<dbReference type="AlphaFoldDB" id="A0A8X6KYV3"/>